<dbReference type="InterPro" id="IPR029046">
    <property type="entry name" value="LolA/LolB/LppX"/>
</dbReference>
<sequence length="255" mass="29083">MSKNIFTLILVSLLLIGCGSKKKALVIEDAAVKKVVAMHYNNEPNFKTLNSRLRLQYQDEDRSQSVTVSFRMQKDSAIWMSAQLLGIPLAKVLITQDRVSYYEKIGKTYFDGDYSLVSKWLGTPLDFQKLQNLLIGQAIYDLREDKYVLSESTRGYQLVPSNSLELVKKLFLIDAKSYSALAQQLSQEKENRNVTVTYTKYQKINDQNFPEEIKIVANSEGKGTQIDIAYRSVAFNESVSFPFEIPSGYDEIQIE</sequence>
<proteinExistence type="predicted"/>
<dbReference type="RefSeq" id="WP_121344255.1">
    <property type="nucleotide sequence ID" value="NZ_RBLG01000001.1"/>
</dbReference>
<dbReference type="Proteomes" id="UP000276282">
    <property type="component" value="Unassembled WGS sequence"/>
</dbReference>
<organism evidence="2 3">
    <name type="scientific">Gillisia mitskevichiae</name>
    <dbReference type="NCBI Taxonomy" id="270921"/>
    <lineage>
        <taxon>Bacteria</taxon>
        <taxon>Pseudomonadati</taxon>
        <taxon>Bacteroidota</taxon>
        <taxon>Flavobacteriia</taxon>
        <taxon>Flavobacteriales</taxon>
        <taxon>Flavobacteriaceae</taxon>
        <taxon>Gillisia</taxon>
    </lineage>
</organism>
<evidence type="ECO:0000313" key="3">
    <source>
        <dbReference type="Proteomes" id="UP000276282"/>
    </source>
</evidence>
<dbReference type="EMBL" id="RBLG01000001">
    <property type="protein sequence ID" value="RKS55436.1"/>
    <property type="molecule type" value="Genomic_DNA"/>
</dbReference>
<dbReference type="Gene3D" id="2.50.20.10">
    <property type="entry name" value="Lipoprotein localisation LolA/LolB/LppX"/>
    <property type="match status" value="1"/>
</dbReference>
<dbReference type="OrthoDB" id="849114at2"/>
<dbReference type="Pfam" id="PF14125">
    <property type="entry name" value="DUF4292"/>
    <property type="match status" value="1"/>
</dbReference>
<reference evidence="2 3" key="1">
    <citation type="submission" date="2018-10" db="EMBL/GenBank/DDBJ databases">
        <title>Genomic Encyclopedia of Archaeal and Bacterial Type Strains, Phase II (KMG-II): from individual species to whole genera.</title>
        <authorList>
            <person name="Goeker M."/>
        </authorList>
    </citation>
    <scope>NUCLEOTIDE SEQUENCE [LARGE SCALE GENOMIC DNA]</scope>
    <source>
        <strain evidence="2 3">DSM 19839</strain>
    </source>
</reference>
<comment type="caution">
    <text evidence="2">The sequence shown here is derived from an EMBL/GenBank/DDBJ whole genome shotgun (WGS) entry which is preliminary data.</text>
</comment>
<gene>
    <name evidence="2" type="ORF">BC962_0399</name>
</gene>
<protein>
    <submittedName>
        <fullName evidence="2">Uncharacterized protein DUF4292</fullName>
    </submittedName>
</protein>
<dbReference type="SUPFAM" id="SSF89392">
    <property type="entry name" value="Prokaryotic lipoproteins and lipoprotein localization factors"/>
    <property type="match status" value="1"/>
</dbReference>
<dbReference type="AlphaFoldDB" id="A0A495PY94"/>
<evidence type="ECO:0000256" key="1">
    <source>
        <dbReference type="ARBA" id="ARBA00022729"/>
    </source>
</evidence>
<dbReference type="PROSITE" id="PS51257">
    <property type="entry name" value="PROKAR_LIPOPROTEIN"/>
    <property type="match status" value="1"/>
</dbReference>
<dbReference type="InterPro" id="IPR025634">
    <property type="entry name" value="DUF4292"/>
</dbReference>
<accession>A0A495PY94</accession>
<keyword evidence="1" id="KW-0732">Signal</keyword>
<evidence type="ECO:0000313" key="2">
    <source>
        <dbReference type="EMBL" id="RKS55436.1"/>
    </source>
</evidence>
<name>A0A495PY94_9FLAO</name>
<keyword evidence="3" id="KW-1185">Reference proteome</keyword>